<evidence type="ECO:0000313" key="5">
    <source>
        <dbReference type="EMBL" id="OUJ71966.1"/>
    </source>
</evidence>
<dbReference type="PANTHER" id="PTHR43280:SF32">
    <property type="entry name" value="TRANSCRIPTIONAL REGULATORY PROTEIN"/>
    <property type="match status" value="1"/>
</dbReference>
<evidence type="ECO:0000256" key="1">
    <source>
        <dbReference type="ARBA" id="ARBA00023015"/>
    </source>
</evidence>
<dbReference type="SUPFAM" id="SSF51215">
    <property type="entry name" value="Regulatory protein AraC"/>
    <property type="match status" value="1"/>
</dbReference>
<accession>A0A243W984</accession>
<dbReference type="Proteomes" id="UP000194873">
    <property type="component" value="Unassembled WGS sequence"/>
</dbReference>
<dbReference type="Gene3D" id="2.60.120.10">
    <property type="entry name" value="Jelly Rolls"/>
    <property type="match status" value="1"/>
</dbReference>
<dbReference type="PROSITE" id="PS01124">
    <property type="entry name" value="HTH_ARAC_FAMILY_2"/>
    <property type="match status" value="1"/>
</dbReference>
<dbReference type="SMART" id="SM00342">
    <property type="entry name" value="HTH_ARAC"/>
    <property type="match status" value="1"/>
</dbReference>
<dbReference type="InterPro" id="IPR014710">
    <property type="entry name" value="RmlC-like_jellyroll"/>
</dbReference>
<dbReference type="AlphaFoldDB" id="A0A243W984"/>
<keyword evidence="2" id="KW-0238">DNA-binding</keyword>
<dbReference type="InterPro" id="IPR037923">
    <property type="entry name" value="HTH-like"/>
</dbReference>
<protein>
    <recommendedName>
        <fullName evidence="4">HTH araC/xylS-type domain-containing protein</fullName>
    </recommendedName>
</protein>
<dbReference type="InterPro" id="IPR020449">
    <property type="entry name" value="Tscrpt_reg_AraC-type_HTH"/>
</dbReference>
<reference evidence="5 6" key="1">
    <citation type="submission" date="2017-01" db="EMBL/GenBank/DDBJ databases">
        <title>A new Hymenobacter.</title>
        <authorList>
            <person name="Liang Y."/>
            <person name="Feng F."/>
        </authorList>
    </citation>
    <scope>NUCLEOTIDE SEQUENCE [LARGE SCALE GENOMIC DNA]</scope>
    <source>
        <strain evidence="5">MIMBbqt21</strain>
    </source>
</reference>
<dbReference type="InterPro" id="IPR018060">
    <property type="entry name" value="HTH_AraC"/>
</dbReference>
<keyword evidence="3" id="KW-0804">Transcription</keyword>
<dbReference type="GO" id="GO:0043565">
    <property type="term" value="F:sequence-specific DNA binding"/>
    <property type="evidence" value="ECO:0007669"/>
    <property type="project" value="InterPro"/>
</dbReference>
<evidence type="ECO:0000256" key="3">
    <source>
        <dbReference type="ARBA" id="ARBA00023163"/>
    </source>
</evidence>
<name>A0A243W984_9BACT</name>
<dbReference type="Gene3D" id="1.10.10.60">
    <property type="entry name" value="Homeodomain-like"/>
    <property type="match status" value="1"/>
</dbReference>
<dbReference type="GO" id="GO:0003700">
    <property type="term" value="F:DNA-binding transcription factor activity"/>
    <property type="evidence" value="ECO:0007669"/>
    <property type="project" value="InterPro"/>
</dbReference>
<dbReference type="RefSeq" id="WP_086595947.1">
    <property type="nucleotide sequence ID" value="NZ_MTSE01000013.1"/>
</dbReference>
<evidence type="ECO:0000313" key="6">
    <source>
        <dbReference type="Proteomes" id="UP000194873"/>
    </source>
</evidence>
<sequence length="287" mass="33108">MKASDLPVLAITSFPQQSAQRKPYYVEQLPAHAAKFPGLGLPHSHDFYLLLYVTQGHGTHTIDLITYELQPGSLFFMTPGQVHSLQLQADTQGIIVFFDPSFYLFRYPGSRLYDYPFFDTTQPPVLYMPSPENEFVALFERLLSENTNPYENQADVFRSYLYLCLELAARHYQHTTRHEALYGQQQIRAFGQLLNQHFRTMRTVGAYADLLHLSANHLNAVCRRVLNKTASTLIHERVIMEAQRLLSHSAQSVAQIADDLGFDDASYFSRYFRKYTALTPEAYRHQR</sequence>
<organism evidence="5 6">
    <name type="scientific">Hymenobacter crusticola</name>
    <dbReference type="NCBI Taxonomy" id="1770526"/>
    <lineage>
        <taxon>Bacteria</taxon>
        <taxon>Pseudomonadati</taxon>
        <taxon>Bacteroidota</taxon>
        <taxon>Cytophagia</taxon>
        <taxon>Cytophagales</taxon>
        <taxon>Hymenobacteraceae</taxon>
        <taxon>Hymenobacter</taxon>
    </lineage>
</organism>
<evidence type="ECO:0000259" key="4">
    <source>
        <dbReference type="PROSITE" id="PS01124"/>
    </source>
</evidence>
<dbReference type="Pfam" id="PF02311">
    <property type="entry name" value="AraC_binding"/>
    <property type="match status" value="1"/>
</dbReference>
<keyword evidence="1" id="KW-0805">Transcription regulation</keyword>
<evidence type="ECO:0000256" key="2">
    <source>
        <dbReference type="ARBA" id="ARBA00023125"/>
    </source>
</evidence>
<dbReference type="OrthoDB" id="9793451at2"/>
<proteinExistence type="predicted"/>
<gene>
    <name evidence="5" type="ORF">BXP70_20340</name>
</gene>
<dbReference type="InterPro" id="IPR009057">
    <property type="entry name" value="Homeodomain-like_sf"/>
</dbReference>
<dbReference type="PRINTS" id="PR00032">
    <property type="entry name" value="HTHARAC"/>
</dbReference>
<dbReference type="InterPro" id="IPR003313">
    <property type="entry name" value="AraC-bd"/>
</dbReference>
<dbReference type="EMBL" id="MTSE01000013">
    <property type="protein sequence ID" value="OUJ71966.1"/>
    <property type="molecule type" value="Genomic_DNA"/>
</dbReference>
<dbReference type="Pfam" id="PF12833">
    <property type="entry name" value="HTH_18"/>
    <property type="match status" value="1"/>
</dbReference>
<feature type="domain" description="HTH araC/xylS-type" evidence="4">
    <location>
        <begin position="188"/>
        <end position="286"/>
    </location>
</feature>
<dbReference type="PANTHER" id="PTHR43280">
    <property type="entry name" value="ARAC-FAMILY TRANSCRIPTIONAL REGULATOR"/>
    <property type="match status" value="1"/>
</dbReference>
<comment type="caution">
    <text evidence="5">The sequence shown here is derived from an EMBL/GenBank/DDBJ whole genome shotgun (WGS) entry which is preliminary data.</text>
</comment>
<keyword evidence="6" id="KW-1185">Reference proteome</keyword>
<dbReference type="SUPFAM" id="SSF46689">
    <property type="entry name" value="Homeodomain-like"/>
    <property type="match status" value="1"/>
</dbReference>